<dbReference type="EMBL" id="JADPMV010000001">
    <property type="protein sequence ID" value="MBS7660535.1"/>
    <property type="molecule type" value="Genomic_DNA"/>
</dbReference>
<dbReference type="InterPro" id="IPR041519">
    <property type="entry name" value="HEPN_RiboL-PSP"/>
</dbReference>
<sequence>MINFAGGRQLLRKIGRVVGSAPIELDLRADLAGLLIVSFVSSYENAVKKILISYADSHNDQFSFFVEKQFDKINSKINLQDLRGYARKFDEILEKKFNNELLRIKGRLGEQPIDDWYEQLLTWRHAFAHAGQRSTTIEEVFRAHQFAKYVLFAFYKAFTEVSPSKKAQADSILKEFQGIRDVGQSLLDDSTYLAACCADDLGVMEQARDSLIELSKLFSQIKKQKTVLDFYGMRSSLNSAKFHVEKIRQIHDSIYASF</sequence>
<proteinExistence type="predicted"/>
<name>A0ABS5PVH0_9PSED</name>
<evidence type="ECO:0000313" key="3">
    <source>
        <dbReference type="Proteomes" id="UP001196601"/>
    </source>
</evidence>
<organism evidence="2 3">
    <name type="scientific">Pseudomonas lalucatii</name>
    <dbReference type="NCBI Taxonomy" id="1424203"/>
    <lineage>
        <taxon>Bacteria</taxon>
        <taxon>Pseudomonadati</taxon>
        <taxon>Pseudomonadota</taxon>
        <taxon>Gammaproteobacteria</taxon>
        <taxon>Pseudomonadales</taxon>
        <taxon>Pseudomonadaceae</taxon>
        <taxon>Pseudomonas</taxon>
    </lineage>
</organism>
<dbReference type="RefSeq" id="WP_213637909.1">
    <property type="nucleotide sequence ID" value="NZ_JADPMV010000001.1"/>
</dbReference>
<dbReference type="Pfam" id="PF18735">
    <property type="entry name" value="HEPN_RiboL-PSP"/>
    <property type="match status" value="1"/>
</dbReference>
<evidence type="ECO:0000313" key="2">
    <source>
        <dbReference type="EMBL" id="MBS7660535.1"/>
    </source>
</evidence>
<dbReference type="Proteomes" id="UP001196601">
    <property type="component" value="Unassembled WGS sequence"/>
</dbReference>
<protein>
    <recommendedName>
        <fullName evidence="1">RiboL-PSP-HEPN domain-containing protein</fullName>
    </recommendedName>
</protein>
<accession>A0ABS5PVH0</accession>
<evidence type="ECO:0000259" key="1">
    <source>
        <dbReference type="Pfam" id="PF18735"/>
    </source>
</evidence>
<feature type="domain" description="RiboL-PSP-HEPN" evidence="1">
    <location>
        <begin position="24"/>
        <end position="158"/>
    </location>
</feature>
<reference evidence="2 3" key="1">
    <citation type="journal article" date="2021" name="Syst. Appl. Microbiol.">
        <title>Pseudomonas lalucatii sp. nov. isolated from Vallgornera, a karstic cave in Mallorca, Western Mediterranean.</title>
        <authorList>
            <person name="Busquets A."/>
            <person name="Mulet M."/>
            <person name="Gomila M."/>
            <person name="Garcia-Valdes E."/>
        </authorList>
    </citation>
    <scope>NUCLEOTIDE SEQUENCE [LARGE SCALE GENOMIC DNA]</scope>
    <source>
        <strain evidence="2 3">R1b54</strain>
    </source>
</reference>
<keyword evidence="3" id="KW-1185">Reference proteome</keyword>
<gene>
    <name evidence="2" type="ORF">I0D00_01035</name>
</gene>
<comment type="caution">
    <text evidence="2">The sequence shown here is derived from an EMBL/GenBank/DDBJ whole genome shotgun (WGS) entry which is preliminary data.</text>
</comment>